<reference evidence="1 2" key="1">
    <citation type="submission" date="2024-06" db="EMBL/GenBank/DDBJ databases">
        <title>A chromosome level genome sequence of Diviner's sage (Salvia divinorum).</title>
        <authorList>
            <person name="Ford S.A."/>
            <person name="Ro D.-K."/>
            <person name="Ness R.W."/>
            <person name="Phillips M.A."/>
        </authorList>
    </citation>
    <scope>NUCLEOTIDE SEQUENCE [LARGE SCALE GENOMIC DNA]</scope>
    <source>
        <strain evidence="1">SAF-2024a</strain>
        <tissue evidence="1">Leaf</tissue>
    </source>
</reference>
<dbReference type="EMBL" id="JBEAFC010000004">
    <property type="protein sequence ID" value="KAL1560699.1"/>
    <property type="molecule type" value="Genomic_DNA"/>
</dbReference>
<proteinExistence type="predicted"/>
<name>A0ABD1HXW9_SALDI</name>
<accession>A0ABD1HXW9</accession>
<evidence type="ECO:0000313" key="2">
    <source>
        <dbReference type="Proteomes" id="UP001567538"/>
    </source>
</evidence>
<gene>
    <name evidence="1" type="ORF">AAHA92_10882</name>
</gene>
<comment type="caution">
    <text evidence="1">The sequence shown here is derived from an EMBL/GenBank/DDBJ whole genome shotgun (WGS) entry which is preliminary data.</text>
</comment>
<protein>
    <submittedName>
        <fullName evidence="1">Uncharacterized protein</fullName>
    </submittedName>
</protein>
<organism evidence="1 2">
    <name type="scientific">Salvia divinorum</name>
    <name type="common">Maria pastora</name>
    <name type="synonym">Diviner's sage</name>
    <dbReference type="NCBI Taxonomy" id="28513"/>
    <lineage>
        <taxon>Eukaryota</taxon>
        <taxon>Viridiplantae</taxon>
        <taxon>Streptophyta</taxon>
        <taxon>Embryophyta</taxon>
        <taxon>Tracheophyta</taxon>
        <taxon>Spermatophyta</taxon>
        <taxon>Magnoliopsida</taxon>
        <taxon>eudicotyledons</taxon>
        <taxon>Gunneridae</taxon>
        <taxon>Pentapetalae</taxon>
        <taxon>asterids</taxon>
        <taxon>lamiids</taxon>
        <taxon>Lamiales</taxon>
        <taxon>Lamiaceae</taxon>
        <taxon>Nepetoideae</taxon>
        <taxon>Mentheae</taxon>
        <taxon>Salviinae</taxon>
        <taxon>Salvia</taxon>
        <taxon>Salvia subgen. Calosphace</taxon>
    </lineage>
</organism>
<keyword evidence="2" id="KW-1185">Reference proteome</keyword>
<sequence length="18" mass="2338">MYRLRWRIVLILLHLDIN</sequence>
<dbReference type="Proteomes" id="UP001567538">
    <property type="component" value="Unassembled WGS sequence"/>
</dbReference>
<evidence type="ECO:0000313" key="1">
    <source>
        <dbReference type="EMBL" id="KAL1560699.1"/>
    </source>
</evidence>
<dbReference type="AlphaFoldDB" id="A0ABD1HXW9"/>